<evidence type="ECO:0008006" key="2">
    <source>
        <dbReference type="Google" id="ProtNLM"/>
    </source>
</evidence>
<comment type="caution">
    <text evidence="1">The sequence shown here is derived from an EMBL/GenBank/DDBJ whole genome shotgun (WGS) entry which is preliminary data.</text>
</comment>
<name>A0A645JNN8_9ZZZZ</name>
<organism evidence="1">
    <name type="scientific">bioreactor metagenome</name>
    <dbReference type="NCBI Taxonomy" id="1076179"/>
    <lineage>
        <taxon>unclassified sequences</taxon>
        <taxon>metagenomes</taxon>
        <taxon>ecological metagenomes</taxon>
    </lineage>
</organism>
<proteinExistence type="predicted"/>
<dbReference type="EMBL" id="VSSQ01139264">
    <property type="protein sequence ID" value="MPN61944.1"/>
    <property type="molecule type" value="Genomic_DNA"/>
</dbReference>
<reference evidence="1" key="1">
    <citation type="submission" date="2019-08" db="EMBL/GenBank/DDBJ databases">
        <authorList>
            <person name="Kucharzyk K."/>
            <person name="Murdoch R.W."/>
            <person name="Higgins S."/>
            <person name="Loffler F."/>
        </authorList>
    </citation>
    <scope>NUCLEOTIDE SEQUENCE</scope>
</reference>
<accession>A0A645JNN8</accession>
<evidence type="ECO:0000313" key="1">
    <source>
        <dbReference type="EMBL" id="MPN61944.1"/>
    </source>
</evidence>
<dbReference type="AlphaFoldDB" id="A0A645JNN8"/>
<gene>
    <name evidence="1" type="ORF">SDC9_209690</name>
</gene>
<protein>
    <recommendedName>
        <fullName evidence="2">Phage head-tail adapter protein</fullName>
    </recommendedName>
</protein>
<sequence>MKLFEEILLINRAVTDKDSAGFEKTEDAPAACSVMAERKSTARSEFYAAQAAGIKADVVFVIWLAEYSGENIVRAADGDYSVVRTYVTGRDHLEMTCTGLS</sequence>